<evidence type="ECO:0000313" key="1">
    <source>
        <dbReference type="Proteomes" id="UP000887580"/>
    </source>
</evidence>
<sequence>MEPTSESDELMEIVKVKNEIISDDEPTTTITEGPEEPEETSSDAEHVKKFSCPTCHKRYNFEMDLLNHFRYECEQSGTISAATVSNGLPSLLTNNETSEANAVSTATTVSATGTSSSPSPRYSSPKIATNNHHEKLQQQHFLHSQKPLIQKFENAASIPPKTDMSGRFQPPILLPITVHSDDPYSIRVIGPPQFIIPIAVGRKTDLLVSSLHVDPLLSGSITIPSTLPILNGIPNFSIPIHSTLPQQILPPSNSASSIPPAHHHHQPLPIKRPRISTDSRPLDLSLKVPKSKQLLSSSSSSSQPSSSLQIPANFLSLASTLNSQLVNSNSTPSKLSAAATVGTSTDQNQQQQRRYKCGCGVEFTSETVYIGHKNYYCRLRPQSEEENSQRQQIQKVSAFMQILNFKNFLKFTFKKL</sequence>
<proteinExistence type="predicted"/>
<protein>
    <submittedName>
        <fullName evidence="2">C2H2-type domain-containing protein</fullName>
    </submittedName>
</protein>
<accession>A0AC35F0I6</accession>
<name>A0AC35F0I6_9BILA</name>
<reference evidence="2" key="1">
    <citation type="submission" date="2022-11" db="UniProtKB">
        <authorList>
            <consortium name="WormBaseParasite"/>
        </authorList>
    </citation>
    <scope>IDENTIFICATION</scope>
</reference>
<dbReference type="WBParaSite" id="PS1159_v2.g12512.t1">
    <property type="protein sequence ID" value="PS1159_v2.g12512.t1"/>
    <property type="gene ID" value="PS1159_v2.g12512"/>
</dbReference>
<dbReference type="Proteomes" id="UP000887580">
    <property type="component" value="Unplaced"/>
</dbReference>
<evidence type="ECO:0000313" key="2">
    <source>
        <dbReference type="WBParaSite" id="PS1159_v2.g12512.t1"/>
    </source>
</evidence>
<organism evidence="1 2">
    <name type="scientific">Panagrolaimus sp. PS1159</name>
    <dbReference type="NCBI Taxonomy" id="55785"/>
    <lineage>
        <taxon>Eukaryota</taxon>
        <taxon>Metazoa</taxon>
        <taxon>Ecdysozoa</taxon>
        <taxon>Nematoda</taxon>
        <taxon>Chromadorea</taxon>
        <taxon>Rhabditida</taxon>
        <taxon>Tylenchina</taxon>
        <taxon>Panagrolaimomorpha</taxon>
        <taxon>Panagrolaimoidea</taxon>
        <taxon>Panagrolaimidae</taxon>
        <taxon>Panagrolaimus</taxon>
    </lineage>
</organism>